<gene>
    <name evidence="3" type="ORF">EKO04_008801</name>
</gene>
<accession>A0A8H7IYT4</accession>
<keyword evidence="1" id="KW-0472">Membrane</keyword>
<organism evidence="3 4">
    <name type="scientific">Ascochyta lentis</name>
    <dbReference type="NCBI Taxonomy" id="205686"/>
    <lineage>
        <taxon>Eukaryota</taxon>
        <taxon>Fungi</taxon>
        <taxon>Dikarya</taxon>
        <taxon>Ascomycota</taxon>
        <taxon>Pezizomycotina</taxon>
        <taxon>Dothideomycetes</taxon>
        <taxon>Pleosporomycetidae</taxon>
        <taxon>Pleosporales</taxon>
        <taxon>Pleosporineae</taxon>
        <taxon>Didymellaceae</taxon>
        <taxon>Ascochyta</taxon>
    </lineage>
</organism>
<feature type="chain" id="PRO_5034103919" evidence="2">
    <location>
        <begin position="26"/>
        <end position="75"/>
    </location>
</feature>
<dbReference type="AlphaFoldDB" id="A0A8H7IYT4"/>
<keyword evidence="4" id="KW-1185">Reference proteome</keyword>
<comment type="caution">
    <text evidence="3">The sequence shown here is derived from an EMBL/GenBank/DDBJ whole genome shotgun (WGS) entry which is preliminary data.</text>
</comment>
<evidence type="ECO:0000256" key="1">
    <source>
        <dbReference type="SAM" id="Phobius"/>
    </source>
</evidence>
<evidence type="ECO:0000313" key="3">
    <source>
        <dbReference type="EMBL" id="KAF9693102.1"/>
    </source>
</evidence>
<keyword evidence="1" id="KW-0812">Transmembrane</keyword>
<reference evidence="3" key="2">
    <citation type="submission" date="2020-09" db="EMBL/GenBank/DDBJ databases">
        <title>Reference genome assembly for Australian Ascochyta lentis isolate Al4.</title>
        <authorList>
            <person name="Lee R.C."/>
            <person name="Farfan-Caceres L.M."/>
            <person name="Debler J.W."/>
            <person name="Williams A.H."/>
            <person name="Henares B.M."/>
        </authorList>
    </citation>
    <scope>NUCLEOTIDE SEQUENCE</scope>
    <source>
        <strain evidence="3">Al4</strain>
    </source>
</reference>
<name>A0A8H7IYT4_9PLEO</name>
<feature type="signal peptide" evidence="2">
    <location>
        <begin position="1"/>
        <end position="25"/>
    </location>
</feature>
<dbReference type="Proteomes" id="UP000651452">
    <property type="component" value="Unassembled WGS sequence"/>
</dbReference>
<proteinExistence type="predicted"/>
<keyword evidence="2" id="KW-0732">Signal</keyword>
<sequence>MLLKPSLALLFLAMAIFASVAIATASDHYDLYNLCGAPFCGSVGAAAAAGAVARMDRRGPVSNQNDKPIKTPSKV</sequence>
<evidence type="ECO:0000256" key="2">
    <source>
        <dbReference type="SAM" id="SignalP"/>
    </source>
</evidence>
<keyword evidence="1" id="KW-1133">Transmembrane helix</keyword>
<reference evidence="3" key="1">
    <citation type="submission" date="2018-12" db="EMBL/GenBank/DDBJ databases">
        <authorList>
            <person name="Syme R.A."/>
            <person name="Farfan-Caceres L."/>
            <person name="Lichtenzveig J."/>
        </authorList>
    </citation>
    <scope>NUCLEOTIDE SEQUENCE</scope>
    <source>
        <strain evidence="3">Al4</strain>
    </source>
</reference>
<protein>
    <submittedName>
        <fullName evidence="3">Uncharacterized protein</fullName>
    </submittedName>
</protein>
<dbReference type="EMBL" id="RZGK01000016">
    <property type="protein sequence ID" value="KAF9693102.1"/>
    <property type="molecule type" value="Genomic_DNA"/>
</dbReference>
<feature type="transmembrane region" description="Helical" evidence="1">
    <location>
        <begin position="31"/>
        <end position="53"/>
    </location>
</feature>
<evidence type="ECO:0000313" key="4">
    <source>
        <dbReference type="Proteomes" id="UP000651452"/>
    </source>
</evidence>